<keyword evidence="2" id="KW-0472">Membrane</keyword>
<dbReference type="VEuPathDB" id="VectorBase:GMOY007744"/>
<keyword evidence="4" id="KW-1185">Reference proteome</keyword>
<protein>
    <recommendedName>
        <fullName evidence="5">Right handed beta helix domain-containing protein</fullName>
    </recommendedName>
</protein>
<feature type="region of interest" description="Disordered" evidence="1">
    <location>
        <begin position="775"/>
        <end position="803"/>
    </location>
</feature>
<dbReference type="AlphaFoldDB" id="A0A1B0G342"/>
<evidence type="ECO:0000256" key="2">
    <source>
        <dbReference type="SAM" id="Phobius"/>
    </source>
</evidence>
<dbReference type="EMBL" id="CCAG010020713">
    <property type="status" value="NOT_ANNOTATED_CDS"/>
    <property type="molecule type" value="Genomic_DNA"/>
</dbReference>
<feature type="transmembrane region" description="Helical" evidence="2">
    <location>
        <begin position="29"/>
        <end position="47"/>
    </location>
</feature>
<feature type="region of interest" description="Disordered" evidence="1">
    <location>
        <begin position="829"/>
        <end position="852"/>
    </location>
</feature>
<name>A0A1B0G342_GLOMM</name>
<dbReference type="STRING" id="37546.A0A1B0G342"/>
<reference evidence="3" key="1">
    <citation type="submission" date="2020-05" db="UniProtKB">
        <authorList>
            <consortium name="EnsemblMetazoa"/>
        </authorList>
    </citation>
    <scope>IDENTIFICATION</scope>
    <source>
        <strain evidence="3">Yale</strain>
    </source>
</reference>
<keyword evidence="2" id="KW-1133">Transmembrane helix</keyword>
<dbReference type="Proteomes" id="UP000092444">
    <property type="component" value="Unassembled WGS sequence"/>
</dbReference>
<feature type="transmembrane region" description="Helical" evidence="2">
    <location>
        <begin position="583"/>
        <end position="608"/>
    </location>
</feature>
<dbReference type="PhylomeDB" id="A0A1B0G342"/>
<accession>A0A1B0G342</accession>
<evidence type="ECO:0008006" key="5">
    <source>
        <dbReference type="Google" id="ProtNLM"/>
    </source>
</evidence>
<sequence length="947" mass="106839">MQYKMFRPYYQPHLCIIIKIMKNIALKDLILAVIILLSVLATMPIYANCDNQSISRGSIQAKLALNDNDKLLQRFTRNLKENNYSSPRFNKTEVINTTGYLASYGLRTKHKSQKFLSKQRKTPTGSGINDLTSFNLITESRNDICNDHCSCKRGGNAFVTINCDFQKNPKLSSVFDKSFKVPLDATVIFVKLERNTQFRLDRGFFINNTVNSITIEGQYADGEQIEVNTEAFRGNNGPYPEISFNNVYTVIIRTKAFSGNCKLTVRNSNDLILYADAFENAKINGLFVGIKDLRIGEKAFNSAQAKLRIESSNIDNIYRFEASLREIRFVNCTIGTINAGTFDVIKINSIVFESCRIDVIKARAITEKLFSDHVSIMDASIGFIESEAIYGSGITELILANNRIDTIHENAIYVTSINATIINNNIKHLGNNWLRVKGWSNIVLEKNQFGVFGGIVLEADAQPVNCRFNRNSLTQPLSGSLNITNPYCILREISINAPCRCNLDWLDRLSARDLRSEIYCTIDDKLGNCFNSSTFNTLKYLNEVCDESKTVLDCVANKNLKKIDGHFFTPEELEQRNNRLPELILILVGSLFILLLISAIVIILICYFKGTPCTLPQNSSGIQTRTHLHEFSREERLIIDQSLQLIQKKYPEIYKKINERAQRMMTQNLNEVKCVKFTSEIVNLLNKVQNSGSDFIAFNRILTEHLQSPLPNAPPADQTAIYTEPGLVGIERDFYSTNSFSRSEQSNEPSIPETGAEPIYAEPNCAQQPLLRNEYASPADGQPPTIDLYTEPINETGSHINPPYAVVTTLPYKTYCSRRPTQYAIPKRNHPALSQQPQQQQHRLRNPNTTDNLPDVLSQRALTNVRKIAQDLQIKTNFNPTAKPKNMHLVMPPSYTTPDVRHKHPIKNEFELDMRGATALPPDSGSSHSGGSNETVKIDDVIEYADA</sequence>
<evidence type="ECO:0000313" key="3">
    <source>
        <dbReference type="EnsemblMetazoa" id="GMOY007744-PA"/>
    </source>
</evidence>
<evidence type="ECO:0000313" key="4">
    <source>
        <dbReference type="Proteomes" id="UP000092444"/>
    </source>
</evidence>
<keyword evidence="2" id="KW-0812">Transmembrane</keyword>
<evidence type="ECO:0000256" key="1">
    <source>
        <dbReference type="SAM" id="MobiDB-lite"/>
    </source>
</evidence>
<organism evidence="3 4">
    <name type="scientific">Glossina morsitans morsitans</name>
    <name type="common">Savannah tsetse fly</name>
    <dbReference type="NCBI Taxonomy" id="37546"/>
    <lineage>
        <taxon>Eukaryota</taxon>
        <taxon>Metazoa</taxon>
        <taxon>Ecdysozoa</taxon>
        <taxon>Arthropoda</taxon>
        <taxon>Hexapoda</taxon>
        <taxon>Insecta</taxon>
        <taxon>Pterygota</taxon>
        <taxon>Neoptera</taxon>
        <taxon>Endopterygota</taxon>
        <taxon>Diptera</taxon>
        <taxon>Brachycera</taxon>
        <taxon>Muscomorpha</taxon>
        <taxon>Hippoboscoidea</taxon>
        <taxon>Glossinidae</taxon>
        <taxon>Glossina</taxon>
    </lineage>
</organism>
<proteinExistence type="predicted"/>
<dbReference type="EnsemblMetazoa" id="GMOY007744-RA">
    <property type="protein sequence ID" value="GMOY007744-PA"/>
    <property type="gene ID" value="GMOY007744"/>
</dbReference>
<feature type="region of interest" description="Disordered" evidence="1">
    <location>
        <begin position="916"/>
        <end position="940"/>
    </location>
</feature>